<organism evidence="1">
    <name type="scientific">marine sediment metagenome</name>
    <dbReference type="NCBI Taxonomy" id="412755"/>
    <lineage>
        <taxon>unclassified sequences</taxon>
        <taxon>metagenomes</taxon>
        <taxon>ecological metagenomes</taxon>
    </lineage>
</organism>
<dbReference type="AlphaFoldDB" id="X0TTB5"/>
<feature type="non-terminal residue" evidence="1">
    <location>
        <position position="483"/>
    </location>
</feature>
<sequence length="483" mass="50929">ESSTEVGDVATTLNLLQLELDGANNKIFQQAVSARITDIDLINQMLTGTLAETDLINLGIDFSAASNTISALTDETQSLAESSEMLTAQFDNNVGQLTETRKALVNTMGVQVEDKKYLVAVVADESSERKAEIQRVDKVIVDETEARATAISQQNSSFNQTINSEINSVNETIANETEARATAISQQNSSFNQTINSEINSVNETIANETEARATAISQQNSSFNQTINSEISSVNQTIANETEARATAISQQNSSFNQTINSEISSVNETIANETEARATAINSLSSSVADNYATTEFVNETVADKASSSALTALTTRVETEEGKSASAVLVLNSQNDAINDLKAQVVLGTDINGSFSGIYINGTLTGSNISFMSNEVDFVNPDTGAIDLSYNASKNRLELRCDLIGAGGTFSGSLSAATGSFGSGNEVKINPAGIVVDSTSRTFAMSVKNGVYGYDSANSGIGVYGYANGLGGTGGWFEST</sequence>
<evidence type="ECO:0000313" key="1">
    <source>
        <dbReference type="EMBL" id="GAF79380.1"/>
    </source>
</evidence>
<protein>
    <submittedName>
        <fullName evidence="1">Uncharacterized protein</fullName>
    </submittedName>
</protein>
<accession>X0TTB5</accession>
<comment type="caution">
    <text evidence="1">The sequence shown here is derived from an EMBL/GenBank/DDBJ whole genome shotgun (WGS) entry which is preliminary data.</text>
</comment>
<reference evidence="1" key="1">
    <citation type="journal article" date="2014" name="Front. Microbiol.">
        <title>High frequency of phylogenetically diverse reductive dehalogenase-homologous genes in deep subseafloor sedimentary metagenomes.</title>
        <authorList>
            <person name="Kawai M."/>
            <person name="Futagami T."/>
            <person name="Toyoda A."/>
            <person name="Takaki Y."/>
            <person name="Nishi S."/>
            <person name="Hori S."/>
            <person name="Arai W."/>
            <person name="Tsubouchi T."/>
            <person name="Morono Y."/>
            <person name="Uchiyama I."/>
            <person name="Ito T."/>
            <person name="Fujiyama A."/>
            <person name="Inagaki F."/>
            <person name="Takami H."/>
        </authorList>
    </citation>
    <scope>NUCLEOTIDE SEQUENCE</scope>
    <source>
        <strain evidence="1">Expedition CK06-06</strain>
    </source>
</reference>
<proteinExistence type="predicted"/>
<feature type="non-terminal residue" evidence="1">
    <location>
        <position position="1"/>
    </location>
</feature>
<dbReference type="EMBL" id="BARS01000570">
    <property type="protein sequence ID" value="GAF79380.1"/>
    <property type="molecule type" value="Genomic_DNA"/>
</dbReference>
<name>X0TTB5_9ZZZZ</name>
<gene>
    <name evidence="1" type="ORF">S01H1_01344</name>
</gene>